<evidence type="ECO:0000256" key="11">
    <source>
        <dbReference type="RuleBase" id="RU362007"/>
    </source>
</evidence>
<comment type="catalytic activity">
    <reaction evidence="9">
        <text>a D-hexose + ATP = a D-hexose 6-phosphate + ADP + H(+)</text>
        <dbReference type="Rhea" id="RHEA:22740"/>
        <dbReference type="ChEBI" id="CHEBI:4194"/>
        <dbReference type="ChEBI" id="CHEBI:15378"/>
        <dbReference type="ChEBI" id="CHEBI:30616"/>
        <dbReference type="ChEBI" id="CHEBI:229467"/>
        <dbReference type="ChEBI" id="CHEBI:456216"/>
        <dbReference type="EC" id="2.7.1.1"/>
    </reaction>
    <physiologicalReaction direction="left-to-right" evidence="9">
        <dbReference type="Rhea" id="RHEA:22741"/>
    </physiologicalReaction>
</comment>
<comment type="pathway">
    <text evidence="2">Carbohydrate metabolism; hexose metabolism.</text>
</comment>
<dbReference type="InterPro" id="IPR022672">
    <property type="entry name" value="Hexokinase_N"/>
</dbReference>
<dbReference type="Gene3D" id="3.40.367.20">
    <property type="match status" value="1"/>
</dbReference>
<evidence type="ECO:0000256" key="10">
    <source>
        <dbReference type="ARBA" id="ARBA00047905"/>
    </source>
</evidence>
<dbReference type="PANTHER" id="PTHR19443">
    <property type="entry name" value="HEXOKINASE"/>
    <property type="match status" value="1"/>
</dbReference>
<organism evidence="14 15">
    <name type="scientific">Sphagnum troendelagicum</name>
    <dbReference type="NCBI Taxonomy" id="128251"/>
    <lineage>
        <taxon>Eukaryota</taxon>
        <taxon>Viridiplantae</taxon>
        <taxon>Streptophyta</taxon>
        <taxon>Embryophyta</taxon>
        <taxon>Bryophyta</taxon>
        <taxon>Sphagnophytina</taxon>
        <taxon>Sphagnopsida</taxon>
        <taxon>Sphagnales</taxon>
        <taxon>Sphagnaceae</taxon>
        <taxon>Sphagnum</taxon>
    </lineage>
</organism>
<evidence type="ECO:0000256" key="4">
    <source>
        <dbReference type="ARBA" id="ARBA00022679"/>
    </source>
</evidence>
<dbReference type="Proteomes" id="UP001497512">
    <property type="component" value="Chromosome 2"/>
</dbReference>
<evidence type="ECO:0000313" key="15">
    <source>
        <dbReference type="Proteomes" id="UP001497512"/>
    </source>
</evidence>
<evidence type="ECO:0000256" key="1">
    <source>
        <dbReference type="ARBA" id="ARBA00004888"/>
    </source>
</evidence>
<keyword evidence="4 11" id="KW-0808">Transferase</keyword>
<feature type="domain" description="Hexokinase N-terminal" evidence="12">
    <location>
        <begin position="51"/>
        <end position="250"/>
    </location>
</feature>
<keyword evidence="15" id="KW-1185">Reference proteome</keyword>
<gene>
    <name evidence="14" type="ORF">CSSPTR1EN2_LOCUS12681</name>
</gene>
<evidence type="ECO:0000256" key="5">
    <source>
        <dbReference type="ARBA" id="ARBA00022741"/>
    </source>
</evidence>
<comment type="pathway">
    <text evidence="1">Carbohydrate degradation; glycolysis; D-glyceraldehyde 3-phosphate and glycerone phosphate from D-glucose: step 1/4.</text>
</comment>
<feature type="domain" description="Hexokinase C-terminal" evidence="13">
    <location>
        <begin position="257"/>
        <end position="501"/>
    </location>
</feature>
<evidence type="ECO:0000313" key="14">
    <source>
        <dbReference type="EMBL" id="CAK9215337.1"/>
    </source>
</evidence>
<keyword evidence="7 11" id="KW-0067">ATP-binding</keyword>
<dbReference type="EMBL" id="OZ019894">
    <property type="protein sequence ID" value="CAK9215337.1"/>
    <property type="molecule type" value="Genomic_DNA"/>
</dbReference>
<dbReference type="Pfam" id="PF03727">
    <property type="entry name" value="Hexokinase_2"/>
    <property type="match status" value="1"/>
</dbReference>
<accession>A0ABP0U8P0</accession>
<keyword evidence="5 11" id="KW-0547">Nucleotide-binding</keyword>
<evidence type="ECO:0000259" key="13">
    <source>
        <dbReference type="Pfam" id="PF03727"/>
    </source>
</evidence>
<evidence type="ECO:0000256" key="9">
    <source>
        <dbReference type="ARBA" id="ARBA00044613"/>
    </source>
</evidence>
<evidence type="ECO:0000256" key="3">
    <source>
        <dbReference type="ARBA" id="ARBA00009225"/>
    </source>
</evidence>
<dbReference type="InterPro" id="IPR001312">
    <property type="entry name" value="Hexokinase"/>
</dbReference>
<evidence type="ECO:0000256" key="8">
    <source>
        <dbReference type="ARBA" id="ARBA00023152"/>
    </source>
</evidence>
<dbReference type="PROSITE" id="PS51748">
    <property type="entry name" value="HEXOKINASE_2"/>
    <property type="match status" value="1"/>
</dbReference>
<dbReference type="InterPro" id="IPR043129">
    <property type="entry name" value="ATPase_NBD"/>
</dbReference>
<protein>
    <recommendedName>
        <fullName evidence="11">Phosphotransferase</fullName>
        <ecNumber evidence="11">2.7.1.-</ecNumber>
    </recommendedName>
</protein>
<dbReference type="InterPro" id="IPR022673">
    <property type="entry name" value="Hexokinase_C"/>
</dbReference>
<dbReference type="EC" id="2.7.1.-" evidence="11"/>
<reference evidence="14" key="1">
    <citation type="submission" date="2024-02" db="EMBL/GenBank/DDBJ databases">
        <authorList>
            <consortium name="ELIXIR-Norway"/>
            <consortium name="Elixir Norway"/>
        </authorList>
    </citation>
    <scope>NUCLEOTIDE SEQUENCE</scope>
</reference>
<proteinExistence type="inferred from homology"/>
<keyword evidence="8 11" id="KW-0324">Glycolysis</keyword>
<comment type="catalytic activity">
    <reaction evidence="10">
        <text>D-fructose + ATP = D-fructose 6-phosphate + ADP + H(+)</text>
        <dbReference type="Rhea" id="RHEA:16125"/>
        <dbReference type="ChEBI" id="CHEBI:15378"/>
        <dbReference type="ChEBI" id="CHEBI:30616"/>
        <dbReference type="ChEBI" id="CHEBI:37721"/>
        <dbReference type="ChEBI" id="CHEBI:61527"/>
        <dbReference type="ChEBI" id="CHEBI:456216"/>
        <dbReference type="EC" id="2.7.1.1"/>
    </reaction>
    <physiologicalReaction direction="left-to-right" evidence="10">
        <dbReference type="Rhea" id="RHEA:16126"/>
    </physiologicalReaction>
</comment>
<dbReference type="Pfam" id="PF00349">
    <property type="entry name" value="Hexokinase_1"/>
    <property type="match status" value="1"/>
</dbReference>
<dbReference type="Gene3D" id="3.30.420.40">
    <property type="match status" value="1"/>
</dbReference>
<dbReference type="CDD" id="cd24020">
    <property type="entry name" value="ASKHA_NBD_HK_plant"/>
    <property type="match status" value="1"/>
</dbReference>
<evidence type="ECO:0000259" key="12">
    <source>
        <dbReference type="Pfam" id="PF00349"/>
    </source>
</evidence>
<dbReference type="PRINTS" id="PR00475">
    <property type="entry name" value="HEXOKINASE"/>
</dbReference>
<comment type="similarity">
    <text evidence="3 11">Belongs to the hexokinase family.</text>
</comment>
<dbReference type="SUPFAM" id="SSF53067">
    <property type="entry name" value="Actin-like ATPase domain"/>
    <property type="match status" value="2"/>
</dbReference>
<evidence type="ECO:0000256" key="2">
    <source>
        <dbReference type="ARBA" id="ARBA00005028"/>
    </source>
</evidence>
<keyword evidence="6 11" id="KW-0418">Kinase</keyword>
<name>A0ABP0U8P0_9BRYO</name>
<evidence type="ECO:0000256" key="6">
    <source>
        <dbReference type="ARBA" id="ARBA00022777"/>
    </source>
</evidence>
<sequence length="518" mass="56452">MMVGCVAAVSYVRVGSVLRSPAHTRSQNCKPQWTMLCMQKQENTWAQMLVRAFREASATPLPLLRQVADAMTAEMYNGLAAEGGSQQLKMLPTYVENLPTGEEEGLYYAVDLGGTNFRVLRVLLGGKQGRILKQEFEEVAIPPALMLSTSRELFDFIASEVVKFMAKESDDFKPHSLDVREIGFAFSFPVLQTSVRSGVVIQWTKGFKIDDAIGKDIVAAFQESIGRLGKRIEIAALVNDTVGTLAQGRYFNTDTMIGVILGTGTNACYVEQADAVPKWKGPIPASGQMVINLEWGNFRSPYLPRTFADEEVDRDSVNPGDQWFEKMISGLYLGEIVRCVLVKFATDAVLFGGSVPLKLLKPFSLPTPAISKMHSDDSPELKLVKIVLEDIFEIKNSTLEARKIVHELCGIIVERGGRLAAAGIVGILQKIGRAGSRNNGTPVPNKATAVAIDGGLYEHYAQYQAHMHAAIVELLGENAAQSVVIELSKDGSGIGTALLAASHSQHAKRHKQAESLTN</sequence>
<evidence type="ECO:0000256" key="7">
    <source>
        <dbReference type="ARBA" id="ARBA00022840"/>
    </source>
</evidence>
<dbReference type="PANTHER" id="PTHR19443:SF16">
    <property type="entry name" value="HEXOKINASE TYPE 1-RELATED"/>
    <property type="match status" value="1"/>
</dbReference>